<protein>
    <submittedName>
        <fullName evidence="2">Uncharacterized protein</fullName>
    </submittedName>
</protein>
<dbReference type="Proteomes" id="UP000195880">
    <property type="component" value="Chromosome"/>
</dbReference>
<keyword evidence="3" id="KW-1185">Reference proteome</keyword>
<keyword evidence="1" id="KW-0472">Membrane</keyword>
<dbReference type="EMBL" id="CP021748">
    <property type="protein sequence ID" value="ARX81337.1"/>
    <property type="molecule type" value="Genomic_DNA"/>
</dbReference>
<evidence type="ECO:0000313" key="2">
    <source>
        <dbReference type="EMBL" id="ARX81337.1"/>
    </source>
</evidence>
<dbReference type="KEGG" id="salf:SMD44_00735"/>
<reference evidence="2 3" key="1">
    <citation type="submission" date="2017-05" db="EMBL/GenBank/DDBJ databases">
        <title>Streptomyces alboflavus Genome sequencing and assembly.</title>
        <authorList>
            <person name="Wang Y."/>
            <person name="Du B."/>
            <person name="Ding Y."/>
            <person name="Liu H."/>
            <person name="Hou Q."/>
            <person name="Liu K."/>
            <person name="Wang C."/>
            <person name="Yao L."/>
        </authorList>
    </citation>
    <scope>NUCLEOTIDE SEQUENCE [LARGE SCALE GENOMIC DNA]</scope>
    <source>
        <strain evidence="2 3">MDJK44</strain>
    </source>
</reference>
<organism evidence="2 3">
    <name type="scientific">Streptomyces alboflavus</name>
    <dbReference type="NCBI Taxonomy" id="67267"/>
    <lineage>
        <taxon>Bacteria</taxon>
        <taxon>Bacillati</taxon>
        <taxon>Actinomycetota</taxon>
        <taxon>Actinomycetes</taxon>
        <taxon>Kitasatosporales</taxon>
        <taxon>Streptomycetaceae</taxon>
        <taxon>Streptomyces</taxon>
    </lineage>
</organism>
<name>A0A1Z1W4L2_9ACTN</name>
<accession>A0A1Z1W4L2</accession>
<keyword evidence="1" id="KW-1133">Transmembrane helix</keyword>
<gene>
    <name evidence="2" type="ORF">SMD44_00735</name>
</gene>
<dbReference type="AlphaFoldDB" id="A0A1Z1W4L2"/>
<evidence type="ECO:0000313" key="3">
    <source>
        <dbReference type="Proteomes" id="UP000195880"/>
    </source>
</evidence>
<keyword evidence="1" id="KW-0812">Transmembrane</keyword>
<dbReference type="RefSeq" id="WP_087882805.1">
    <property type="nucleotide sequence ID" value="NZ_CP021748.1"/>
</dbReference>
<dbReference type="OrthoDB" id="4237744at2"/>
<sequence>MAEMNVTPQSRRKAVRATSAGLGIAAALAGFIGLARWFEGVWVGDPYPVADPAATSRTLDERSQAVYDALALPDARLDTERSGVRAYTATYTCDRRGLRTWSDVLDPAPPSEPGVVSVSYDWTLRDVPRARAVTALKDARKELTRQGWRVTEHRDDRYRLELSMRPPKAGSSIAVTAYPGDRLEVSAYGECARYPAGTAMDSDGDPELADMRAPVQLRG</sequence>
<dbReference type="eggNOG" id="ENOG5031KYX">
    <property type="taxonomic scope" value="Bacteria"/>
</dbReference>
<feature type="transmembrane region" description="Helical" evidence="1">
    <location>
        <begin position="20"/>
        <end position="38"/>
    </location>
</feature>
<proteinExistence type="predicted"/>
<evidence type="ECO:0000256" key="1">
    <source>
        <dbReference type="SAM" id="Phobius"/>
    </source>
</evidence>